<feature type="chain" id="PRO_5046287308" evidence="1">
    <location>
        <begin position="29"/>
        <end position="121"/>
    </location>
</feature>
<keyword evidence="4" id="KW-1185">Reference proteome</keyword>
<proteinExistence type="predicted"/>
<feature type="domain" description="SH3b" evidence="2">
    <location>
        <begin position="46"/>
        <end position="110"/>
    </location>
</feature>
<dbReference type="RefSeq" id="WP_051851180.1">
    <property type="nucleotide sequence ID" value="NZ_CP080647.1"/>
</dbReference>
<evidence type="ECO:0000313" key="3">
    <source>
        <dbReference type="EMBL" id="QYX76086.1"/>
    </source>
</evidence>
<dbReference type="Pfam" id="PF08239">
    <property type="entry name" value="SH3_3"/>
    <property type="match status" value="1"/>
</dbReference>
<name>A0ABX8XL39_9ACTN</name>
<gene>
    <name evidence="3" type="ORF">K1J60_05830</name>
</gene>
<evidence type="ECO:0000259" key="2">
    <source>
        <dbReference type="Pfam" id="PF08239"/>
    </source>
</evidence>
<evidence type="ECO:0000256" key="1">
    <source>
        <dbReference type="SAM" id="SignalP"/>
    </source>
</evidence>
<dbReference type="Gene3D" id="2.30.30.40">
    <property type="entry name" value="SH3 Domains"/>
    <property type="match status" value="1"/>
</dbReference>
<feature type="signal peptide" evidence="1">
    <location>
        <begin position="1"/>
        <end position="28"/>
    </location>
</feature>
<dbReference type="EMBL" id="CP080647">
    <property type="protein sequence ID" value="QYX76086.1"/>
    <property type="molecule type" value="Genomic_DNA"/>
</dbReference>
<protein>
    <submittedName>
        <fullName evidence="3">SH3 domain-containing protein</fullName>
    </submittedName>
</protein>
<organism evidence="3 4">
    <name type="scientific">Streptomyces akebiae</name>
    <dbReference type="NCBI Taxonomy" id="2865673"/>
    <lineage>
        <taxon>Bacteria</taxon>
        <taxon>Bacillati</taxon>
        <taxon>Actinomycetota</taxon>
        <taxon>Actinomycetes</taxon>
        <taxon>Kitasatosporales</taxon>
        <taxon>Streptomycetaceae</taxon>
        <taxon>Streptomyces</taxon>
    </lineage>
</organism>
<reference evidence="3 4" key="1">
    <citation type="submission" date="2021-08" db="EMBL/GenBank/DDBJ databases">
        <authorList>
            <person name="Ping M."/>
        </authorList>
    </citation>
    <scope>NUCLEOTIDE SEQUENCE [LARGE SCALE GENOMIC DNA]</scope>
    <source>
        <strain evidence="3 4">MG28</strain>
    </source>
</reference>
<sequence>MKKRISAATTLIAAALAVGTLAASPASAYSVHNVRDYNTTIEGSNGVRFRTAPGYDTTTRGLLASGDKIRVTATNPGGHGNCRWYKATLRAKSRNGLPKGTTGWVSWVYVHKNVPKGTQGC</sequence>
<dbReference type="InterPro" id="IPR003646">
    <property type="entry name" value="SH3-like_bac-type"/>
</dbReference>
<accession>A0ABX8XL39</accession>
<dbReference type="Proteomes" id="UP000827138">
    <property type="component" value="Chromosome"/>
</dbReference>
<evidence type="ECO:0000313" key="4">
    <source>
        <dbReference type="Proteomes" id="UP000827138"/>
    </source>
</evidence>
<keyword evidence="1" id="KW-0732">Signal</keyword>